<reference evidence="5" key="2">
    <citation type="submission" date="2023-01" db="EMBL/GenBank/DDBJ databases">
        <authorList>
            <person name="Petersen C."/>
        </authorList>
    </citation>
    <scope>NUCLEOTIDE SEQUENCE</scope>
    <source>
        <strain evidence="5">IBT 15450</strain>
    </source>
</reference>
<dbReference type="EMBL" id="JAQJZL010000014">
    <property type="protein sequence ID" value="KAJ6029781.1"/>
    <property type="molecule type" value="Genomic_DNA"/>
</dbReference>
<evidence type="ECO:0000256" key="1">
    <source>
        <dbReference type="SAM" id="MobiDB-lite"/>
    </source>
</evidence>
<dbReference type="EMBL" id="JAQJZL010000014">
    <property type="protein sequence ID" value="KAJ6029769.1"/>
    <property type="molecule type" value="Genomic_DNA"/>
</dbReference>
<dbReference type="EMBL" id="JAQJZL010000018">
    <property type="protein sequence ID" value="KAJ6020358.1"/>
    <property type="molecule type" value="Genomic_DNA"/>
</dbReference>
<comment type="caution">
    <text evidence="5">The sequence shown here is derived from an EMBL/GenBank/DDBJ whole genome shotgun (WGS) entry which is preliminary data.</text>
</comment>
<evidence type="ECO:0000313" key="5">
    <source>
        <dbReference type="EMBL" id="KAJ6029775.1"/>
    </source>
</evidence>
<dbReference type="EMBL" id="JAQJZL010000014">
    <property type="protein sequence ID" value="KAJ6029775.1"/>
    <property type="molecule type" value="Genomic_DNA"/>
</dbReference>
<dbReference type="EMBL" id="JAQJZL010000014">
    <property type="protein sequence ID" value="KAJ6029793.1"/>
    <property type="molecule type" value="Genomic_DNA"/>
</dbReference>
<evidence type="ECO:0000313" key="3">
    <source>
        <dbReference type="EMBL" id="KAJ6020364.1"/>
    </source>
</evidence>
<evidence type="ECO:0000313" key="8">
    <source>
        <dbReference type="EMBL" id="KAJ6029793.1"/>
    </source>
</evidence>
<name>A0AAD6I329_PENCN</name>
<organism evidence="5 9">
    <name type="scientific">Penicillium canescens</name>
    <dbReference type="NCBI Taxonomy" id="5083"/>
    <lineage>
        <taxon>Eukaryota</taxon>
        <taxon>Fungi</taxon>
        <taxon>Dikarya</taxon>
        <taxon>Ascomycota</taxon>
        <taxon>Pezizomycotina</taxon>
        <taxon>Eurotiomycetes</taxon>
        <taxon>Eurotiomycetidae</taxon>
        <taxon>Eurotiales</taxon>
        <taxon>Aspergillaceae</taxon>
        <taxon>Penicillium</taxon>
    </lineage>
</organism>
<evidence type="ECO:0000313" key="9">
    <source>
        <dbReference type="Proteomes" id="UP001219568"/>
    </source>
</evidence>
<feature type="region of interest" description="Disordered" evidence="1">
    <location>
        <begin position="29"/>
        <end position="48"/>
    </location>
</feature>
<dbReference type="AlphaFoldDB" id="A0AAD6I329"/>
<dbReference type="EMBL" id="JAQJZL010000014">
    <property type="protein sequence ID" value="KAJ6029787.1"/>
    <property type="molecule type" value="Genomic_DNA"/>
</dbReference>
<dbReference type="EMBL" id="JAQJZL010000018">
    <property type="protein sequence ID" value="KAJ6020364.1"/>
    <property type="molecule type" value="Genomic_DNA"/>
</dbReference>
<dbReference type="Proteomes" id="UP001219568">
    <property type="component" value="Unassembled WGS sequence"/>
</dbReference>
<gene>
    <name evidence="4" type="ORF">N7460_010035</name>
    <name evidence="5" type="ORF">N7460_010041</name>
    <name evidence="6" type="ORF">N7460_010047</name>
    <name evidence="7" type="ORF">N7460_010053</name>
    <name evidence="8" type="ORF">N7460_010059</name>
    <name evidence="2" type="ORF">N7460_014102</name>
    <name evidence="3" type="ORF">N7460_014108</name>
</gene>
<proteinExistence type="predicted"/>
<accession>A0AAD6I329</accession>
<keyword evidence="9" id="KW-1185">Reference proteome</keyword>
<reference evidence="5" key="1">
    <citation type="journal article" date="2023" name="IMA Fungus">
        <title>Comparative genomic study of the Penicillium genus elucidates a diverse pangenome and 15 lateral gene transfer events.</title>
        <authorList>
            <person name="Petersen C."/>
            <person name="Sorensen T."/>
            <person name="Nielsen M.R."/>
            <person name="Sondergaard T.E."/>
            <person name="Sorensen J.L."/>
            <person name="Fitzpatrick D.A."/>
            <person name="Frisvad J.C."/>
            <person name="Nielsen K.L."/>
        </authorList>
    </citation>
    <scope>NUCLEOTIDE SEQUENCE</scope>
    <source>
        <strain evidence="5">IBT 15450</strain>
    </source>
</reference>
<evidence type="ECO:0000313" key="4">
    <source>
        <dbReference type="EMBL" id="KAJ6029769.1"/>
    </source>
</evidence>
<evidence type="ECO:0000313" key="2">
    <source>
        <dbReference type="EMBL" id="KAJ6020358.1"/>
    </source>
</evidence>
<sequence>MLARAIINALTNIQLLAVNWSVRRVPRIASPGHIGTPPRPTFLTQSPKATSKVNCKPIPVYNHLNSSMANASTGQ</sequence>
<protein>
    <submittedName>
        <fullName evidence="5">Uncharacterized protein</fullName>
    </submittedName>
</protein>
<evidence type="ECO:0000313" key="7">
    <source>
        <dbReference type="EMBL" id="KAJ6029787.1"/>
    </source>
</evidence>
<evidence type="ECO:0000313" key="6">
    <source>
        <dbReference type="EMBL" id="KAJ6029781.1"/>
    </source>
</evidence>